<evidence type="ECO:0000256" key="2">
    <source>
        <dbReference type="ARBA" id="ARBA00022729"/>
    </source>
</evidence>
<organism evidence="11 12">
    <name type="scientific">Trichomalopsis sarcophagae</name>
    <dbReference type="NCBI Taxonomy" id="543379"/>
    <lineage>
        <taxon>Eukaryota</taxon>
        <taxon>Metazoa</taxon>
        <taxon>Ecdysozoa</taxon>
        <taxon>Arthropoda</taxon>
        <taxon>Hexapoda</taxon>
        <taxon>Insecta</taxon>
        <taxon>Pterygota</taxon>
        <taxon>Neoptera</taxon>
        <taxon>Endopterygota</taxon>
        <taxon>Hymenoptera</taxon>
        <taxon>Apocrita</taxon>
        <taxon>Proctotrupomorpha</taxon>
        <taxon>Chalcidoidea</taxon>
        <taxon>Pteromalidae</taxon>
        <taxon>Pteromalinae</taxon>
        <taxon>Trichomalopsis</taxon>
    </lineage>
</organism>
<evidence type="ECO:0000256" key="3">
    <source>
        <dbReference type="ARBA" id="ARBA00022737"/>
    </source>
</evidence>
<evidence type="ECO:0000313" key="12">
    <source>
        <dbReference type="Proteomes" id="UP000215335"/>
    </source>
</evidence>
<gene>
    <name evidence="11" type="ORF">TSAR_011064</name>
</gene>
<dbReference type="Pfam" id="PF00041">
    <property type="entry name" value="fn3"/>
    <property type="match status" value="4"/>
</dbReference>
<dbReference type="InterPro" id="IPR003599">
    <property type="entry name" value="Ig_sub"/>
</dbReference>
<feature type="domain" description="Ig-like" evidence="9">
    <location>
        <begin position="161"/>
        <end position="263"/>
    </location>
</feature>
<dbReference type="FunFam" id="2.60.40.10:FF:000299">
    <property type="entry name" value="protogenin isoform X2"/>
    <property type="match status" value="1"/>
</dbReference>
<keyword evidence="7" id="KW-0812">Transmembrane</keyword>
<protein>
    <recommendedName>
        <fullName evidence="13">Protogenin</fullName>
    </recommendedName>
</protein>
<dbReference type="CDD" id="cd00063">
    <property type="entry name" value="FN3"/>
    <property type="match status" value="4"/>
</dbReference>
<keyword evidence="3" id="KW-0677">Repeat</keyword>
<dbReference type="GO" id="GO:0098609">
    <property type="term" value="P:cell-cell adhesion"/>
    <property type="evidence" value="ECO:0007669"/>
    <property type="project" value="TreeGrafter"/>
</dbReference>
<comment type="similarity">
    <text evidence="1">Belongs to the immunoglobulin superfamily. DCC family.</text>
</comment>
<evidence type="ECO:0000259" key="10">
    <source>
        <dbReference type="PROSITE" id="PS50853"/>
    </source>
</evidence>
<evidence type="ECO:0000313" key="11">
    <source>
        <dbReference type="EMBL" id="OXU29453.1"/>
    </source>
</evidence>
<evidence type="ECO:0000259" key="9">
    <source>
        <dbReference type="PROSITE" id="PS50835"/>
    </source>
</evidence>
<evidence type="ECO:0000256" key="7">
    <source>
        <dbReference type="SAM" id="Phobius"/>
    </source>
</evidence>
<keyword evidence="7" id="KW-1133">Transmembrane helix</keyword>
<dbReference type="SMART" id="SM00408">
    <property type="entry name" value="IGc2"/>
    <property type="match status" value="3"/>
</dbReference>
<dbReference type="InterPro" id="IPR013783">
    <property type="entry name" value="Ig-like_fold"/>
</dbReference>
<feature type="domain" description="Ig-like" evidence="9">
    <location>
        <begin position="61"/>
        <end position="158"/>
    </location>
</feature>
<feature type="signal peptide" evidence="8">
    <location>
        <begin position="1"/>
        <end position="21"/>
    </location>
</feature>
<name>A0A232FFW8_9HYME</name>
<feature type="domain" description="Fibronectin type-III" evidence="10">
    <location>
        <begin position="475"/>
        <end position="568"/>
    </location>
</feature>
<dbReference type="OrthoDB" id="438268at2759"/>
<dbReference type="InterPro" id="IPR003961">
    <property type="entry name" value="FN3_dom"/>
</dbReference>
<sequence>MAARVLLLGILFTEVLRPVCPAGVRVNGSKSSSKESSSTAAAALEASVRDAGLSLDIRPRGDVVLGRKGVTLTCIGGLMQHSPATTELTWLHNGQPAPPCGGQRCSLLQNGSLRVFKKKSAIAQKRKEREGNATLSSRSSQRNEYRCVARTSYGASLRSAPTNILYAELAHTFRESPEDSTVREGEVARLSCLIDSVPFPPNITWLHDGELVPIDHNKTKYAFIPPGVLYIRATKLSDAGSYRCVAANDFINATKKSKEAKLTVISRHESKESSSSVSLFPQTSYSHTPLIGSHLKLACAASGYPTPKTSWTFVARFADTETAKHRALLNSSSGLAVLELKNITATDAGTYVCSVNNITSNATRIQNLTVEVYVPPTFVKKPTNQACPNGRTARFECQARGFPTPRIYWLKNAADITINGRRTVYEKEFNKVELAISATVPSDSGIYQCVAVNAAGEVSAAGRLQVNTSRNSPAAPTSLKCEARSPVKIFISWEPPKFLPFTNIAYTVHYRPVEGGKEEVSPEPGNTTSVEVTKLLEPFTNYTFYVRLWNNHGPSDQSDTITCSTNEGVPKAAPKISVDAINSTKLNVTWKPLTKKEAQGIVTEYKLEWRLFQHPSVRVRTLPATVEQYVLTDMIPGEPYDIRVIARTKQGWPNVNNSQFGWITVTMPQSNDLTQTQVFILNSTAIQVKWNVKAYSILHFNSWKLYCKNEDGVTIVSVNLTKNATEYLLTNLVELCALDNGEAVHCITKRADLTETSVNDTPTGLEAVPISSDSIRLTWSSKETNESNSYEVCYHSVLLLNELSNCILVNSTKIVINNLKPFMLYQFKVKSLTNGTNQNHYSEIIECYTNEDVPGKVEDIEWFLIDSTKVRVAWKEPSKMNGVIQNYFVAYTLDKTEPKSTWNNITVLGNKTSTSLSGLLPGKKYFVVVQAATKAGSGSPSEPIVILTGGGSSETSSSLDEHKPLPKTKEDKKLGVILGIAISMFCIVVCLCSMYCRKKYESLRSLRESAQPLKSRVITRNSNGCCVDRSSTSVSQPANMTNEIELAVLCPPTPVTNNPLCDTKGGLPNGIIESKEPLLAPWEINGIRQDLRITENPQVLILLYFVIKILFTEKRISQDIKSLVLSNPYKPREIEGTNKLQQLNAQEPPDMNSTQLTSMGGSDESLNNNMSNNQVGGNLPANPAPAIVPVLEPNG</sequence>
<evidence type="ECO:0008006" key="13">
    <source>
        <dbReference type="Google" id="ProtNLM"/>
    </source>
</evidence>
<feature type="domain" description="Fibronectin type-III" evidence="10">
    <location>
        <begin position="856"/>
        <end position="951"/>
    </location>
</feature>
<keyword evidence="5" id="KW-0325">Glycoprotein</keyword>
<dbReference type="Pfam" id="PF13927">
    <property type="entry name" value="Ig_3"/>
    <property type="match status" value="2"/>
</dbReference>
<dbReference type="InterPro" id="IPR036116">
    <property type="entry name" value="FN3_sf"/>
</dbReference>
<evidence type="ECO:0000256" key="1">
    <source>
        <dbReference type="ARBA" id="ARBA00009588"/>
    </source>
</evidence>
<dbReference type="PANTHER" id="PTHR44170">
    <property type="entry name" value="PROTEIN SIDEKICK"/>
    <property type="match status" value="1"/>
</dbReference>
<dbReference type="InterPro" id="IPR036179">
    <property type="entry name" value="Ig-like_dom_sf"/>
</dbReference>
<comment type="caution">
    <text evidence="11">The sequence shown here is derived from an EMBL/GenBank/DDBJ whole genome shotgun (WGS) entry which is preliminary data.</text>
</comment>
<accession>A0A232FFW8</accession>
<keyword evidence="4" id="KW-1015">Disulfide bond</keyword>
<keyword evidence="12" id="KW-1185">Reference proteome</keyword>
<dbReference type="EMBL" id="NNAY01000289">
    <property type="protein sequence ID" value="OXU29453.1"/>
    <property type="molecule type" value="Genomic_DNA"/>
</dbReference>
<dbReference type="SUPFAM" id="SSF49265">
    <property type="entry name" value="Fibronectin type III"/>
    <property type="match status" value="2"/>
</dbReference>
<dbReference type="AlphaFoldDB" id="A0A232FFW8"/>
<dbReference type="Proteomes" id="UP000215335">
    <property type="component" value="Unassembled WGS sequence"/>
</dbReference>
<keyword evidence="7" id="KW-0472">Membrane</keyword>
<dbReference type="GO" id="GO:0030154">
    <property type="term" value="P:cell differentiation"/>
    <property type="evidence" value="ECO:0007669"/>
    <property type="project" value="UniProtKB-ARBA"/>
</dbReference>
<dbReference type="PANTHER" id="PTHR44170:SF59">
    <property type="entry name" value="PROTOGENIN-LIKE"/>
    <property type="match status" value="1"/>
</dbReference>
<dbReference type="SUPFAM" id="SSF48726">
    <property type="entry name" value="Immunoglobulin"/>
    <property type="match status" value="3"/>
</dbReference>
<dbReference type="InterPro" id="IPR007110">
    <property type="entry name" value="Ig-like_dom"/>
</dbReference>
<dbReference type="PROSITE" id="PS50853">
    <property type="entry name" value="FN3"/>
    <property type="match status" value="4"/>
</dbReference>
<dbReference type="InterPro" id="IPR013098">
    <property type="entry name" value="Ig_I-set"/>
</dbReference>
<dbReference type="SMART" id="SM00409">
    <property type="entry name" value="IG"/>
    <property type="match status" value="3"/>
</dbReference>
<feature type="transmembrane region" description="Helical" evidence="7">
    <location>
        <begin position="974"/>
        <end position="996"/>
    </location>
</feature>
<evidence type="ECO:0000256" key="5">
    <source>
        <dbReference type="ARBA" id="ARBA00023180"/>
    </source>
</evidence>
<evidence type="ECO:0000256" key="6">
    <source>
        <dbReference type="SAM" id="MobiDB-lite"/>
    </source>
</evidence>
<evidence type="ECO:0000256" key="8">
    <source>
        <dbReference type="SAM" id="SignalP"/>
    </source>
</evidence>
<feature type="region of interest" description="Disordered" evidence="6">
    <location>
        <begin position="1145"/>
        <end position="1195"/>
    </location>
</feature>
<evidence type="ECO:0000256" key="4">
    <source>
        <dbReference type="ARBA" id="ARBA00023157"/>
    </source>
</evidence>
<feature type="domain" description="Ig-like" evidence="9">
    <location>
        <begin position="281"/>
        <end position="369"/>
    </location>
</feature>
<feature type="compositionally biased region" description="Polar residues" evidence="6">
    <location>
        <begin position="1145"/>
        <end position="1160"/>
    </location>
</feature>
<feature type="domain" description="Fibronectin type-III" evidence="10">
    <location>
        <begin position="761"/>
        <end position="852"/>
    </location>
</feature>
<feature type="chain" id="PRO_5012330641" description="Protogenin" evidence="8">
    <location>
        <begin position="22"/>
        <end position="1195"/>
    </location>
</feature>
<proteinExistence type="inferred from homology"/>
<dbReference type="GO" id="GO:0009653">
    <property type="term" value="P:anatomical structure morphogenesis"/>
    <property type="evidence" value="ECO:0007669"/>
    <property type="project" value="UniProtKB-ARBA"/>
</dbReference>
<dbReference type="Pfam" id="PF07679">
    <property type="entry name" value="I-set"/>
    <property type="match status" value="1"/>
</dbReference>
<feature type="compositionally biased region" description="Low complexity" evidence="6">
    <location>
        <begin position="1165"/>
        <end position="1179"/>
    </location>
</feature>
<dbReference type="SMART" id="SM00060">
    <property type="entry name" value="FN3"/>
    <property type="match status" value="4"/>
</dbReference>
<dbReference type="InterPro" id="IPR003598">
    <property type="entry name" value="Ig_sub2"/>
</dbReference>
<reference evidence="11 12" key="1">
    <citation type="journal article" date="2017" name="Curr. Biol.">
        <title>The Evolution of Venom by Co-option of Single-Copy Genes.</title>
        <authorList>
            <person name="Martinson E.O."/>
            <person name="Mrinalini"/>
            <person name="Kelkar Y.D."/>
            <person name="Chang C.H."/>
            <person name="Werren J.H."/>
        </authorList>
    </citation>
    <scope>NUCLEOTIDE SEQUENCE [LARGE SCALE GENOMIC DNA]</scope>
    <source>
        <strain evidence="11 12">Alberta</strain>
        <tissue evidence="11">Whole body</tissue>
    </source>
</reference>
<feature type="domain" description="Ig-like" evidence="9">
    <location>
        <begin position="376"/>
        <end position="465"/>
    </location>
</feature>
<keyword evidence="2 8" id="KW-0732">Signal</keyword>
<dbReference type="STRING" id="543379.A0A232FFW8"/>
<dbReference type="Gene3D" id="2.60.40.10">
    <property type="entry name" value="Immunoglobulins"/>
    <property type="match status" value="8"/>
</dbReference>
<feature type="domain" description="Fibronectin type-III" evidence="10">
    <location>
        <begin position="570"/>
        <end position="669"/>
    </location>
</feature>
<dbReference type="PROSITE" id="PS50835">
    <property type="entry name" value="IG_LIKE"/>
    <property type="match status" value="4"/>
</dbReference>